<name>A0A4P6ZCK1_9FLAO</name>
<protein>
    <recommendedName>
        <fullName evidence="3">Secretion system C-terminal sorting domain-containing protein</fullName>
    </recommendedName>
</protein>
<reference evidence="4 5" key="1">
    <citation type="submission" date="2019-03" db="EMBL/GenBank/DDBJ databases">
        <authorList>
            <person name="Kim H."/>
            <person name="Yu S.-M."/>
        </authorList>
    </citation>
    <scope>NUCLEOTIDE SEQUENCE [LARGE SCALE GENOMIC DNA]</scope>
    <source>
        <strain evidence="4 5">NBC122</strain>
    </source>
</reference>
<dbReference type="InterPro" id="IPR026444">
    <property type="entry name" value="Secre_tail"/>
</dbReference>
<dbReference type="Proteomes" id="UP000294419">
    <property type="component" value="Chromosome"/>
</dbReference>
<dbReference type="OrthoDB" id="906679at2"/>
<dbReference type="InterPro" id="IPR013783">
    <property type="entry name" value="Ig-like_fold"/>
</dbReference>
<dbReference type="EMBL" id="CP037954">
    <property type="protein sequence ID" value="QBO57218.1"/>
    <property type="molecule type" value="Genomic_DNA"/>
</dbReference>
<feature type="signal peptide" evidence="2">
    <location>
        <begin position="1"/>
        <end position="24"/>
    </location>
</feature>
<keyword evidence="1 2" id="KW-0732">Signal</keyword>
<evidence type="ECO:0000313" key="5">
    <source>
        <dbReference type="Proteomes" id="UP000294419"/>
    </source>
</evidence>
<dbReference type="RefSeq" id="WP_133438740.1">
    <property type="nucleotide sequence ID" value="NZ_CP037954.1"/>
</dbReference>
<gene>
    <name evidence="4" type="ORF">NBC122_00369</name>
</gene>
<feature type="chain" id="PRO_5020802522" description="Secretion system C-terminal sorting domain-containing protein" evidence="2">
    <location>
        <begin position="25"/>
        <end position="862"/>
    </location>
</feature>
<evidence type="ECO:0000313" key="4">
    <source>
        <dbReference type="EMBL" id="QBO57218.1"/>
    </source>
</evidence>
<proteinExistence type="predicted"/>
<accession>A0A4P6ZCK1</accession>
<dbReference type="KEGG" id="csal:NBC122_00369"/>
<evidence type="ECO:0000256" key="2">
    <source>
        <dbReference type="SAM" id="SignalP"/>
    </source>
</evidence>
<sequence>MKKITFLGACLLLFILLSFQILKAQNVGDFRSKNTGNWNTPGTWEVCTQVTPSVIWTSVTSGYPGVATLPAGTTTSTVTIVGCHEITVDVGKNNSFTYNNIGKLVVNGRMVLLKQNDVHFGNTLQEVLIDGGSIFWSDNPTNLYLPQNCLITLINLTSAACSFPKGLQPIANCTGSQNLYIGGTKPYSSCNGGNNTMGSFEQVNNAGGTNFAALPLTNPSAVCLKDNKEIQFYGSIIKYILGSVGTLTYRWDLVSPPPMSGYTFSSTTAQNVNIGTLTFPGDYKFKLTVNSTLLAVTSSREFVISVDRSTSYNGVTWSDGVPSEGNHRHAIINADYNTSQQGSFDACSCTVNAGKKLTITEGNSVKVVDFIRNLGNTDNVIIESDGNLIQIIDGAINAGNITVQRNIKVGAARNQYNYLGAPVAFAGGGTFKDIYPGAATSVLYHNETNNKFYNSTGVNIPGRGLALKEPPGSDGAKTITANYKGVPQNGTITLPITNSNTAETALGYNLIGNPYPSNIDLQKLYDINGGKTSAPQTTSPNISPTFYFWDNNANDIFVQEGNNYKGEAYAIYNALTGNNGTGTYAAGSLAGNIKGIKKPTNIVKVGQGFMTRSLISNYNFKFNNSIRTSEAASVDFLGKGGSATQDDRYWLQMTSPSGVTSTAAVVHYAAGNNLFGPEDSRTMGGSDALYTLVEGERIAIDGRSRFENTAVVPLGTQHFVSGSYTIGIDEAEGIFGNGQTIYLKDRQTGTITNLSQGTYTFSANAGESTGRFEIIYKPETVLVTYSTLKEELVVYREAEDFIIKAQTRKISDVEVYDAAGRMVYKTKPDNTKAVISSQYLMRGVYILKISQGNEVTVKKVIR</sequence>
<keyword evidence="5" id="KW-1185">Reference proteome</keyword>
<organism evidence="4 5">
    <name type="scientific">Chryseobacterium salivictor</name>
    <dbReference type="NCBI Taxonomy" id="2547600"/>
    <lineage>
        <taxon>Bacteria</taxon>
        <taxon>Pseudomonadati</taxon>
        <taxon>Bacteroidota</taxon>
        <taxon>Flavobacteriia</taxon>
        <taxon>Flavobacteriales</taxon>
        <taxon>Weeksellaceae</taxon>
        <taxon>Chryseobacterium group</taxon>
        <taxon>Chryseobacterium</taxon>
    </lineage>
</organism>
<feature type="domain" description="Secretion system C-terminal sorting" evidence="3">
    <location>
        <begin position="801"/>
        <end position="861"/>
    </location>
</feature>
<evidence type="ECO:0000256" key="1">
    <source>
        <dbReference type="ARBA" id="ARBA00022729"/>
    </source>
</evidence>
<dbReference type="Pfam" id="PF18962">
    <property type="entry name" value="Por_Secre_tail"/>
    <property type="match status" value="1"/>
</dbReference>
<evidence type="ECO:0000259" key="3">
    <source>
        <dbReference type="Pfam" id="PF18962"/>
    </source>
</evidence>
<dbReference type="NCBIfam" id="TIGR04183">
    <property type="entry name" value="Por_Secre_tail"/>
    <property type="match status" value="1"/>
</dbReference>
<dbReference type="Gene3D" id="2.60.40.10">
    <property type="entry name" value="Immunoglobulins"/>
    <property type="match status" value="1"/>
</dbReference>
<dbReference type="AlphaFoldDB" id="A0A4P6ZCK1"/>